<name>A0A8J3PK23_9ACTN</name>
<proteinExistence type="predicted"/>
<evidence type="ECO:0000313" key="2">
    <source>
        <dbReference type="EMBL" id="GIG72901.1"/>
    </source>
</evidence>
<keyword evidence="3" id="KW-1185">Reference proteome</keyword>
<accession>A0A8J3PK23</accession>
<sequence length="145" mass="16532">MTPEPDAVSRQERVAIQEAMDRLLRGEPRQSDGALTVMSLVRESGLKRHHLTHKHTDLQAEFRRRVAELNAEPVKVTELREELAALQAKYAERGEQLRNAEGQVRQYAENLAVAVLQIDRLERQVEDLVKELSEAGEGRPHLRPV</sequence>
<gene>
    <name evidence="2" type="ORF">Pfl04_13050</name>
</gene>
<feature type="coiled-coil region" evidence="1">
    <location>
        <begin position="76"/>
        <end position="138"/>
    </location>
</feature>
<evidence type="ECO:0000256" key="1">
    <source>
        <dbReference type="SAM" id="Coils"/>
    </source>
</evidence>
<keyword evidence="1" id="KW-0175">Coiled coil</keyword>
<evidence type="ECO:0000313" key="3">
    <source>
        <dbReference type="Proteomes" id="UP000653674"/>
    </source>
</evidence>
<protein>
    <submittedName>
        <fullName evidence="2">Uncharacterized protein</fullName>
    </submittedName>
</protein>
<dbReference type="EMBL" id="BONU01000006">
    <property type="protein sequence ID" value="GIG72901.1"/>
    <property type="molecule type" value="Genomic_DNA"/>
</dbReference>
<reference evidence="2" key="1">
    <citation type="submission" date="2021-01" db="EMBL/GenBank/DDBJ databases">
        <title>Whole genome shotgun sequence of Planosporangium flavigriseum NBRC 105377.</title>
        <authorList>
            <person name="Komaki H."/>
            <person name="Tamura T."/>
        </authorList>
    </citation>
    <scope>NUCLEOTIDE SEQUENCE</scope>
    <source>
        <strain evidence="2">NBRC 105377</strain>
    </source>
</reference>
<dbReference type="Proteomes" id="UP000653674">
    <property type="component" value="Unassembled WGS sequence"/>
</dbReference>
<organism evidence="2 3">
    <name type="scientific">Planosporangium flavigriseum</name>
    <dbReference type="NCBI Taxonomy" id="373681"/>
    <lineage>
        <taxon>Bacteria</taxon>
        <taxon>Bacillati</taxon>
        <taxon>Actinomycetota</taxon>
        <taxon>Actinomycetes</taxon>
        <taxon>Micromonosporales</taxon>
        <taxon>Micromonosporaceae</taxon>
        <taxon>Planosporangium</taxon>
    </lineage>
</organism>
<dbReference type="RefSeq" id="WP_168073684.1">
    <property type="nucleotide sequence ID" value="NZ_BAAAQJ010000016.1"/>
</dbReference>
<dbReference type="AlphaFoldDB" id="A0A8J3PK23"/>
<comment type="caution">
    <text evidence="2">The sequence shown here is derived from an EMBL/GenBank/DDBJ whole genome shotgun (WGS) entry which is preliminary data.</text>
</comment>